<dbReference type="AlphaFoldDB" id="A0A1E5XK56"/>
<name>A0A1E5XK56_9HYPH</name>
<evidence type="ECO:0000256" key="1">
    <source>
        <dbReference type="ARBA" id="ARBA00001946"/>
    </source>
</evidence>
<dbReference type="Pfam" id="PF11799">
    <property type="entry name" value="IMS_C"/>
    <property type="match status" value="1"/>
</dbReference>
<keyword evidence="4" id="KW-0227">DNA damage</keyword>
<comment type="function">
    <text evidence="5">Poorly processive, error-prone DNA polymerase involved in untargeted mutagenesis. Copies undamaged DNA at stalled replication forks, which arise in vivo from mismatched or misaligned primer ends. These misaligned primers can be extended by PolIV. Exhibits no 3'-5' exonuclease (proofreading) activity. May be involved in translesional synthesis, in conjunction with the beta clamp from PolIII.</text>
</comment>
<dbReference type="Pfam" id="PF00817">
    <property type="entry name" value="IMS"/>
    <property type="match status" value="1"/>
</dbReference>
<evidence type="ECO:0000256" key="6">
    <source>
        <dbReference type="ARBA" id="ARBA00049244"/>
    </source>
</evidence>
<evidence type="ECO:0000256" key="2">
    <source>
        <dbReference type="ARBA" id="ARBA00011245"/>
    </source>
</evidence>
<evidence type="ECO:0000259" key="8">
    <source>
        <dbReference type="Pfam" id="PF00817"/>
    </source>
</evidence>
<accession>A0A1E5XK56</accession>
<dbReference type="InterPro" id="IPR043502">
    <property type="entry name" value="DNA/RNA_pol_sf"/>
</dbReference>
<dbReference type="InterPro" id="IPR017961">
    <property type="entry name" value="DNA_pol_Y-fam_little_finger"/>
</dbReference>
<dbReference type="InterPro" id="IPR001126">
    <property type="entry name" value="UmuC"/>
</dbReference>
<dbReference type="EMBL" id="LAJE02000343">
    <property type="protein sequence ID" value="OEO28971.1"/>
    <property type="molecule type" value="Genomic_DNA"/>
</dbReference>
<dbReference type="PANTHER" id="PTHR35369:SF2">
    <property type="entry name" value="BLR3025 PROTEIN"/>
    <property type="match status" value="1"/>
</dbReference>
<proteinExistence type="predicted"/>
<dbReference type="SUPFAM" id="SSF56672">
    <property type="entry name" value="DNA/RNA polymerases"/>
    <property type="match status" value="1"/>
</dbReference>
<feature type="region of interest" description="Disordered" evidence="7">
    <location>
        <begin position="437"/>
        <end position="463"/>
    </location>
</feature>
<evidence type="ECO:0000259" key="9">
    <source>
        <dbReference type="Pfam" id="PF11799"/>
    </source>
</evidence>
<reference evidence="10 11" key="1">
    <citation type="journal article" date="2015" name="Genome Announc.">
        <title>Genome Assemblies of Three Soil-Associated Devosia species: D. insulae, D. limi, and D. soli.</title>
        <authorList>
            <person name="Hassan Y.I."/>
            <person name="Lepp D."/>
            <person name="Zhou T."/>
        </authorList>
    </citation>
    <scope>NUCLEOTIDE SEQUENCE [LARGE SCALE GENOMIC DNA]</scope>
    <source>
        <strain evidence="10 11">DS-56</strain>
    </source>
</reference>
<comment type="cofactor">
    <cofactor evidence="1">
        <name>Mg(2+)</name>
        <dbReference type="ChEBI" id="CHEBI:18420"/>
    </cofactor>
</comment>
<comment type="subunit">
    <text evidence="2">Monomer.</text>
</comment>
<sequence length="513" mass="57361">MRLAAVDAAAAKANLISGQNLSDARALVPDLEVREIDRAYLEQVFADFADWHSNASPIVAVHTAAAPYGDLVLDITGVAHLFGDEQKMLEVLVNRLRALGFTVSGAIADTVGAAWALAHFSSGRIVPRGETEAALASLPIVGLRLEEAQVSGLNQMGLKTIGQLYGRDRRALQARFGETLILRLDQALGRIEERITPRLPIAEYYAERRFAEPIGYMDDVLMTARDLAIQLGLRLEAEGLGAQTFHLLLYRVDHKVMNLTINAGRATRDPNHIAQLFVHRSERLEGEYDAGFGIDMIRLAASSLAEVQSTQLGAFEVQDGAQDLDRLYDRMTSRLGPLALTRSKFVNTHIPERATKLEPVIAQTEDDPEALPDPELRRPLRLLPNPEPINVMAEVPHGPPMRIIWRRIAYRILKASGPERIEAEWWRSGKNLEVLERPERGSKRRDPRDDPKTDTQKPREPEHVSALAAFDPLTTVRDYYIIEDDGGRRFWIFRIGLYGAAEAPRWFLHGFFA</sequence>
<dbReference type="PANTHER" id="PTHR35369">
    <property type="entry name" value="BLR3025 PROTEIN-RELATED"/>
    <property type="match status" value="1"/>
</dbReference>
<dbReference type="EC" id="2.7.7.7" evidence="3"/>
<evidence type="ECO:0000313" key="10">
    <source>
        <dbReference type="EMBL" id="OEO28971.1"/>
    </source>
</evidence>
<keyword evidence="11" id="KW-1185">Reference proteome</keyword>
<dbReference type="GO" id="GO:0003684">
    <property type="term" value="F:damaged DNA binding"/>
    <property type="evidence" value="ECO:0007669"/>
    <property type="project" value="InterPro"/>
</dbReference>
<protein>
    <recommendedName>
        <fullName evidence="3">DNA-directed DNA polymerase</fullName>
        <ecNumber evidence="3">2.7.7.7</ecNumber>
    </recommendedName>
</protein>
<evidence type="ECO:0000256" key="5">
    <source>
        <dbReference type="ARBA" id="ARBA00025589"/>
    </source>
</evidence>
<feature type="domain" description="DNA polymerase Y-family little finger" evidence="9">
    <location>
        <begin position="206"/>
        <end position="312"/>
    </location>
</feature>
<dbReference type="InterPro" id="IPR050356">
    <property type="entry name" value="SulA_CellDiv_inhibitor"/>
</dbReference>
<gene>
    <name evidence="10" type="ORF">VW23_027655</name>
</gene>
<dbReference type="GO" id="GO:0006281">
    <property type="term" value="P:DNA repair"/>
    <property type="evidence" value="ECO:0007669"/>
    <property type="project" value="InterPro"/>
</dbReference>
<comment type="catalytic activity">
    <reaction evidence="6">
        <text>DNA(n) + a 2'-deoxyribonucleoside 5'-triphosphate = DNA(n+1) + diphosphate</text>
        <dbReference type="Rhea" id="RHEA:22508"/>
        <dbReference type="Rhea" id="RHEA-COMP:17339"/>
        <dbReference type="Rhea" id="RHEA-COMP:17340"/>
        <dbReference type="ChEBI" id="CHEBI:33019"/>
        <dbReference type="ChEBI" id="CHEBI:61560"/>
        <dbReference type="ChEBI" id="CHEBI:173112"/>
        <dbReference type="EC" id="2.7.7.7"/>
    </reaction>
</comment>
<organism evidence="10 11">
    <name type="scientific">Devosia insulae DS-56</name>
    <dbReference type="NCBI Taxonomy" id="1116389"/>
    <lineage>
        <taxon>Bacteria</taxon>
        <taxon>Pseudomonadati</taxon>
        <taxon>Pseudomonadota</taxon>
        <taxon>Alphaproteobacteria</taxon>
        <taxon>Hyphomicrobiales</taxon>
        <taxon>Devosiaceae</taxon>
        <taxon>Devosia</taxon>
    </lineage>
</organism>
<evidence type="ECO:0000313" key="11">
    <source>
        <dbReference type="Proteomes" id="UP000095463"/>
    </source>
</evidence>
<evidence type="ECO:0000256" key="7">
    <source>
        <dbReference type="SAM" id="MobiDB-lite"/>
    </source>
</evidence>
<dbReference type="Proteomes" id="UP000095463">
    <property type="component" value="Unassembled WGS sequence"/>
</dbReference>
<comment type="caution">
    <text evidence="10">The sequence shown here is derived from an EMBL/GenBank/DDBJ whole genome shotgun (WGS) entry which is preliminary data.</text>
</comment>
<feature type="domain" description="UmuC" evidence="8">
    <location>
        <begin position="4"/>
        <end position="116"/>
    </location>
</feature>
<evidence type="ECO:0000256" key="3">
    <source>
        <dbReference type="ARBA" id="ARBA00012417"/>
    </source>
</evidence>
<evidence type="ECO:0000256" key="4">
    <source>
        <dbReference type="ARBA" id="ARBA00022763"/>
    </source>
</evidence>
<dbReference type="CDD" id="cd03468">
    <property type="entry name" value="PolY_like"/>
    <property type="match status" value="1"/>
</dbReference>